<proteinExistence type="predicted"/>
<evidence type="ECO:0000313" key="3">
    <source>
        <dbReference type="Proteomes" id="UP000037854"/>
    </source>
</evidence>
<reference evidence="2 3" key="1">
    <citation type="submission" date="2015-07" db="EMBL/GenBank/DDBJ databases">
        <title>High-quality draft genome sequence of Oceanobacillus caeni HM6, a bacillus isolated from a human feces.</title>
        <authorList>
            <person name="Kumar J."/>
            <person name="Verma M.K."/>
            <person name="Pandey R."/>
            <person name="Bhambi M."/>
            <person name="Chauhan N."/>
        </authorList>
    </citation>
    <scope>NUCLEOTIDE SEQUENCE [LARGE SCALE GENOMIC DNA]</scope>
    <source>
        <strain evidence="2 3">HM6</strain>
    </source>
</reference>
<keyword evidence="3" id="KW-1185">Reference proteome</keyword>
<accession>A0ABR5MKZ4</accession>
<protein>
    <submittedName>
        <fullName evidence="2">Uncharacterized protein</fullName>
    </submittedName>
</protein>
<sequence length="199" mass="23561">MHHSQGNITGYIEELEMTNNTQKQLLKNLSQSIQEAEKQSLPLLETLEKLLEYGLNKEEILDITKLSHEAYENLVSEHRRFQQPSIHLNDEEIKKFQRFLRDIHQAQDIYDLIDIEKEQERIKFIQSVLFRYQQEAKKITANSEGRIDQMMAYVEREAINGKAKKACYSMTRIFGNEIKRKREEVLIQESKMKSGKETK</sequence>
<organism evidence="2 3">
    <name type="scientific">Oceanobacillus caeni</name>
    <dbReference type="NCBI Taxonomy" id="405946"/>
    <lineage>
        <taxon>Bacteria</taxon>
        <taxon>Bacillati</taxon>
        <taxon>Bacillota</taxon>
        <taxon>Bacilli</taxon>
        <taxon>Bacillales</taxon>
        <taxon>Bacillaceae</taxon>
        <taxon>Oceanobacillus</taxon>
    </lineage>
</organism>
<feature type="coiled-coil region" evidence="1">
    <location>
        <begin position="12"/>
        <end position="39"/>
    </location>
</feature>
<comment type="caution">
    <text evidence="2">The sequence shown here is derived from an EMBL/GenBank/DDBJ whole genome shotgun (WGS) entry which is preliminary data.</text>
</comment>
<dbReference type="Proteomes" id="UP000037854">
    <property type="component" value="Unassembled WGS sequence"/>
</dbReference>
<evidence type="ECO:0000256" key="1">
    <source>
        <dbReference type="SAM" id="Coils"/>
    </source>
</evidence>
<keyword evidence="1" id="KW-0175">Coiled coil</keyword>
<dbReference type="RefSeq" id="WP_060668071.1">
    <property type="nucleotide sequence ID" value="NZ_LGTK01000013.1"/>
</dbReference>
<evidence type="ECO:0000313" key="2">
    <source>
        <dbReference type="EMBL" id="KPH76569.1"/>
    </source>
</evidence>
<dbReference type="EMBL" id="LGTK01000013">
    <property type="protein sequence ID" value="KPH76569.1"/>
    <property type="molecule type" value="Genomic_DNA"/>
</dbReference>
<name>A0ABR5MKZ4_9BACI</name>
<gene>
    <name evidence="2" type="ORF">AFL42_05680</name>
</gene>